<feature type="region of interest" description="Disordered" evidence="1">
    <location>
        <begin position="45"/>
        <end position="76"/>
    </location>
</feature>
<dbReference type="Pfam" id="PF20639">
    <property type="entry name" value="Rrn6_K-rich"/>
    <property type="match status" value="1"/>
</dbReference>
<dbReference type="PANTHER" id="PTHR28221:SF2">
    <property type="entry name" value="RNA POLYMERASE I-SPECIFIC TRANSCRIPTION INITIATION FACTOR RRN6"/>
    <property type="match status" value="1"/>
</dbReference>
<dbReference type="Pfam" id="PF10214">
    <property type="entry name" value="Rrn6_beta-prop"/>
    <property type="match status" value="1"/>
</dbReference>
<feature type="compositionally biased region" description="Low complexity" evidence="1">
    <location>
        <begin position="814"/>
        <end position="825"/>
    </location>
</feature>
<dbReference type="InterPro" id="IPR019350">
    <property type="entry name" value="RNA_pol_I-sp_TIF_RRN6-like"/>
</dbReference>
<dbReference type="Proteomes" id="UP000091956">
    <property type="component" value="Unassembled WGS sequence"/>
</dbReference>
<evidence type="ECO:0000259" key="4">
    <source>
        <dbReference type="Pfam" id="PF20640"/>
    </source>
</evidence>
<feature type="compositionally biased region" description="Basic and acidic residues" evidence="1">
    <location>
        <begin position="62"/>
        <end position="76"/>
    </location>
</feature>
<dbReference type="OrthoDB" id="4090074at2759"/>
<dbReference type="Pfam" id="PF20640">
    <property type="entry name" value="Rrn6_HB"/>
    <property type="match status" value="1"/>
</dbReference>
<dbReference type="GO" id="GO:0070860">
    <property type="term" value="C:RNA polymerase I core factor complex"/>
    <property type="evidence" value="ECO:0007669"/>
    <property type="project" value="TreeGrafter"/>
</dbReference>
<dbReference type="AlphaFoldDB" id="A0A1B8GE64"/>
<organism evidence="5 6">
    <name type="scientific">Pseudogymnoascus verrucosus</name>
    <dbReference type="NCBI Taxonomy" id="342668"/>
    <lineage>
        <taxon>Eukaryota</taxon>
        <taxon>Fungi</taxon>
        <taxon>Dikarya</taxon>
        <taxon>Ascomycota</taxon>
        <taxon>Pezizomycotina</taxon>
        <taxon>Leotiomycetes</taxon>
        <taxon>Thelebolales</taxon>
        <taxon>Thelebolaceae</taxon>
        <taxon>Pseudogymnoascus</taxon>
    </lineage>
</organism>
<dbReference type="GO" id="GO:0042790">
    <property type="term" value="P:nucleolar large rRNA transcription by RNA polymerase I"/>
    <property type="evidence" value="ECO:0007669"/>
    <property type="project" value="TreeGrafter"/>
</dbReference>
<evidence type="ECO:0000259" key="3">
    <source>
        <dbReference type="Pfam" id="PF20639"/>
    </source>
</evidence>
<evidence type="ECO:0000313" key="6">
    <source>
        <dbReference type="Proteomes" id="UP000091956"/>
    </source>
</evidence>
<sequence length="1008" mass="110479">MTDRRSTDHTYGHLGEATYDTVEKKWSFSRIPVLSSIIRPIQPLQPCIPPSAQSKPEAQRNATDRASNRARDQKRSLIREIPQIGAAASVLGPLVRTAAVGASKTRPTGGDLVASGTAKVLSKHHSDRSINVLAVAHGEAGHVLRLIKPRLEDHTWDGDDSVKLRLLNPSTSEDGYWLDGAGSIEQIVFSSGIEGDRSWLAVRKLASTTILQPVYQRTPGPARVPPGFQDKYRPSLLDPNPAVTITSVMTNGRNHADVAFNPWYPRQFAVLDEEGYWSAWDIEGRKRAGSKMATPGKSGYILDDRAESDLSLDIASNGWGRILWAGNVSTIVVCNDRHLAVFDLKAHPIRLRSPDLVPSGSFGRILEVKRSPLQHDKVFVLTNSRLFLLQINTAGEWLDDTDRTAGAKIIMSCLHYREAQGNLLKLELHEEGDVCTAFLVSSGMFLVNVYKFTTTPDAATPVTWSTDAFSLERGADEDTLSKIVGFCVLPAPLERSDERRASRMERNYLDHGNFLQAFALGENLEMSQTLLAECRMVAAPVPGKPAIYERISPPSESQAAPPEAHFLSSRTIDDFVVPDGFEDYESGSERKAPVVRLSIEDDLPEEPAPKVIDAQRWYELATKGKTTEPPSQEDYHDVEIEMADYIQNIVGGIQHRRQVGLEGLSSFHDLAGFEKFTEDVDDGAALLQDFINNFEDNYAESSMAVTLQSSGLLRMLDLEPDESSTNNLPNLSNVYDKLVNLWVTSLPQNTPGMARIAKEKVVRNVATELCLSSIHVSIRDKSVPLPTTAAPQDLEEGPSLTLPIHGGRPPLSPRTPSRSRFSSQPLQDHGFEPTSSYATPAPSESALSGEPAEDAAVSRLRGYALSIKSLKPLGRTCASILAQWPETPGSDPSTYIWRPDQISGAADEEGDSGEEAARQREEKRRRRTEKFLKRQKGVASPRLATAVQSSQPPPVVESQPAYRFAASSQVMVQSSSQVEGGLSMTQPSAGAFGSRAGVGKKKKRKTGF</sequence>
<proteinExistence type="predicted"/>
<dbReference type="GO" id="GO:0001179">
    <property type="term" value="F:RNA polymerase I general transcription initiation factor binding"/>
    <property type="evidence" value="ECO:0007669"/>
    <property type="project" value="TreeGrafter"/>
</dbReference>
<dbReference type="GO" id="GO:0001163">
    <property type="term" value="F:RNA polymerase I transcription regulatory region sequence-specific DNA binding"/>
    <property type="evidence" value="ECO:0007669"/>
    <property type="project" value="TreeGrafter"/>
</dbReference>
<keyword evidence="6" id="KW-1185">Reference proteome</keyword>
<evidence type="ECO:0000259" key="2">
    <source>
        <dbReference type="Pfam" id="PF10214"/>
    </source>
</evidence>
<feature type="region of interest" description="Disordered" evidence="1">
    <location>
        <begin position="784"/>
        <end position="853"/>
    </location>
</feature>
<evidence type="ECO:0000256" key="1">
    <source>
        <dbReference type="SAM" id="MobiDB-lite"/>
    </source>
</evidence>
<evidence type="ECO:0000313" key="5">
    <source>
        <dbReference type="EMBL" id="OBT94117.1"/>
    </source>
</evidence>
<protein>
    <recommendedName>
        <fullName evidence="7">RNA polymerase I-specific transcription initiation factor RRN6-like protein</fullName>
    </recommendedName>
</protein>
<feature type="compositionally biased region" description="Basic residues" evidence="1">
    <location>
        <begin position="998"/>
        <end position="1008"/>
    </location>
</feature>
<feature type="domain" description="RRN6 K-rich C-terminal" evidence="3">
    <location>
        <begin position="878"/>
        <end position="1008"/>
    </location>
</feature>
<dbReference type="RefSeq" id="XP_018127850.1">
    <property type="nucleotide sequence ID" value="XM_018276479.2"/>
</dbReference>
<feature type="compositionally biased region" description="Basic residues" evidence="1">
    <location>
        <begin position="923"/>
        <end position="936"/>
    </location>
</feature>
<evidence type="ECO:0008006" key="7">
    <source>
        <dbReference type="Google" id="ProtNLM"/>
    </source>
</evidence>
<reference evidence="5 6" key="1">
    <citation type="submission" date="2016-03" db="EMBL/GenBank/DDBJ databases">
        <title>Comparative genomics of Pseudogymnoascus destructans, the fungus causing white-nose syndrome of bats.</title>
        <authorList>
            <person name="Palmer J.M."/>
            <person name="Drees K.P."/>
            <person name="Foster J.T."/>
            <person name="Lindner D.L."/>
        </authorList>
    </citation>
    <scope>NUCLEOTIDE SEQUENCE [LARGE SCALE GENOMIC DNA]</scope>
    <source>
        <strain evidence="5 6">UAMH 10579</strain>
    </source>
</reference>
<dbReference type="EMBL" id="KV460246">
    <property type="protein sequence ID" value="OBT94117.1"/>
    <property type="molecule type" value="Genomic_DNA"/>
</dbReference>
<feature type="region of interest" description="Disordered" evidence="1">
    <location>
        <begin position="903"/>
        <end position="959"/>
    </location>
</feature>
<feature type="compositionally biased region" description="Polar residues" evidence="1">
    <location>
        <begin position="51"/>
        <end position="61"/>
    </location>
</feature>
<dbReference type="InterPro" id="IPR048536">
    <property type="entry name" value="Rrn6_K-rich"/>
</dbReference>
<dbReference type="GeneID" id="28840429"/>
<feature type="region of interest" description="Disordered" evidence="1">
    <location>
        <begin position="973"/>
        <end position="1008"/>
    </location>
</feature>
<dbReference type="PANTHER" id="PTHR28221">
    <property type="entry name" value="RNA POLYMERASE I-SPECIFIC TRANSCRIPTION INITIATION FACTOR RRN6"/>
    <property type="match status" value="1"/>
</dbReference>
<feature type="domain" description="RRN6 beta-propeller" evidence="2">
    <location>
        <begin position="107"/>
        <end position="472"/>
    </location>
</feature>
<gene>
    <name evidence="5" type="ORF">VE01_07043</name>
</gene>
<reference evidence="6" key="2">
    <citation type="journal article" date="2018" name="Nat. Commun.">
        <title>Extreme sensitivity to ultraviolet light in the fungal pathogen causing white-nose syndrome of bats.</title>
        <authorList>
            <person name="Palmer J.M."/>
            <person name="Drees K.P."/>
            <person name="Foster J.T."/>
            <person name="Lindner D.L."/>
        </authorList>
    </citation>
    <scope>NUCLEOTIDE SEQUENCE [LARGE SCALE GENOMIC DNA]</scope>
    <source>
        <strain evidence="6">UAMH 10579</strain>
    </source>
</reference>
<name>A0A1B8GE64_9PEZI</name>
<feature type="domain" description="RRN6 helical bundle" evidence="4">
    <location>
        <begin position="569"/>
        <end position="774"/>
    </location>
</feature>
<dbReference type="InterPro" id="IPR048535">
    <property type="entry name" value="RRN6_beta-prop"/>
</dbReference>
<dbReference type="InterPro" id="IPR048537">
    <property type="entry name" value="RRN6_HB"/>
</dbReference>
<accession>A0A1B8GE64</accession>